<dbReference type="eggNOG" id="COG2340">
    <property type="taxonomic scope" value="Bacteria"/>
</dbReference>
<sequence>MHKIKNKILIIGTLTLISININAGWAKHRDRFLKGLKNWVNSNEQRYNNRNRTNTNNAVSNTDTRINNSFQIEVVRLVNIERRKRGLAPLSISNRLSEAAAIRANEIVQKFSHTRPDGSSYHTVIKNVGYMHPYVGENIAAGRKSPEEVMNAWMNSNGHRAAILNPNYTEMGVGFTYVTNSMYGTYWVQIFGSSNWGR</sequence>
<name>C7NBN1_LEPBD</name>
<evidence type="ECO:0000313" key="2">
    <source>
        <dbReference type="EMBL" id="ACV39562.1"/>
    </source>
</evidence>
<dbReference type="OrthoDB" id="9783944at2"/>
<dbReference type="InterPro" id="IPR035940">
    <property type="entry name" value="CAP_sf"/>
</dbReference>
<proteinExistence type="predicted"/>
<dbReference type="Pfam" id="PF00188">
    <property type="entry name" value="CAP"/>
    <property type="match status" value="1"/>
</dbReference>
<dbReference type="Gene3D" id="3.40.33.10">
    <property type="entry name" value="CAP"/>
    <property type="match status" value="1"/>
</dbReference>
<organism evidence="2 3">
    <name type="scientific">Leptotrichia buccalis (strain ATCC 14201 / DSM 1135 / JCM 12969 / NCTC 10249 / C-1013-b)</name>
    <dbReference type="NCBI Taxonomy" id="523794"/>
    <lineage>
        <taxon>Bacteria</taxon>
        <taxon>Fusobacteriati</taxon>
        <taxon>Fusobacteriota</taxon>
        <taxon>Fusobacteriia</taxon>
        <taxon>Fusobacteriales</taxon>
        <taxon>Leptotrichiaceae</taxon>
        <taxon>Leptotrichia</taxon>
    </lineage>
</organism>
<dbReference type="AlphaFoldDB" id="C7NBN1"/>
<dbReference type="HOGENOM" id="CLU_048111_3_0_0"/>
<protein>
    <submittedName>
        <fullName evidence="2">SCP-like extracellular</fullName>
    </submittedName>
</protein>
<dbReference type="KEGG" id="lba:Lebu_1691"/>
<dbReference type="CDD" id="cd05379">
    <property type="entry name" value="CAP_bacterial"/>
    <property type="match status" value="1"/>
</dbReference>
<gene>
    <name evidence="2" type="ordered locus">Lebu_1691</name>
</gene>
<dbReference type="Proteomes" id="UP000001910">
    <property type="component" value="Chromosome"/>
</dbReference>
<accession>C7NBN1</accession>
<dbReference type="EMBL" id="CP001685">
    <property type="protein sequence ID" value="ACV39562.1"/>
    <property type="molecule type" value="Genomic_DNA"/>
</dbReference>
<dbReference type="PANTHER" id="PTHR31157:SF1">
    <property type="entry name" value="SCP DOMAIN-CONTAINING PROTEIN"/>
    <property type="match status" value="1"/>
</dbReference>
<keyword evidence="3" id="KW-1185">Reference proteome</keyword>
<dbReference type="RefSeq" id="WP_015769902.1">
    <property type="nucleotide sequence ID" value="NC_013192.1"/>
</dbReference>
<feature type="domain" description="SCP" evidence="1">
    <location>
        <begin position="75"/>
        <end position="191"/>
    </location>
</feature>
<reference evidence="2 3" key="1">
    <citation type="journal article" date="2009" name="Stand. Genomic Sci.">
        <title>Complete genome sequence of Leptotrichia buccalis type strain (C-1013-b).</title>
        <authorList>
            <person name="Ivanova N."/>
            <person name="Gronow S."/>
            <person name="Lapidus A."/>
            <person name="Copeland A."/>
            <person name="Glavina Del Rio T."/>
            <person name="Nolan M."/>
            <person name="Lucas S."/>
            <person name="Chen F."/>
            <person name="Tice H."/>
            <person name="Cheng J.F."/>
            <person name="Saunders E."/>
            <person name="Bruce D."/>
            <person name="Goodwin L."/>
            <person name="Brettin T."/>
            <person name="Detter J.C."/>
            <person name="Han C."/>
            <person name="Pitluck S."/>
            <person name="Mikhailova N."/>
            <person name="Pati A."/>
            <person name="Mavrommatis K."/>
            <person name="Chen A."/>
            <person name="Palaniappan K."/>
            <person name="Land M."/>
            <person name="Hauser L."/>
            <person name="Chang Y.J."/>
            <person name="Jeffries C.D."/>
            <person name="Chain P."/>
            <person name="Rohde C."/>
            <person name="Goker M."/>
            <person name="Bristow J."/>
            <person name="Eisen J.A."/>
            <person name="Markowitz V."/>
            <person name="Hugenholtz P."/>
            <person name="Kyrpides N.C."/>
            <person name="Klenk H.P."/>
        </authorList>
    </citation>
    <scope>NUCLEOTIDE SEQUENCE [LARGE SCALE GENOMIC DNA]</scope>
    <source>
        <strain evidence="3">ATCC 14201 / DSM 1135 / JCM 12969 / NCTC 10249 / C-1013-b</strain>
    </source>
</reference>
<evidence type="ECO:0000313" key="3">
    <source>
        <dbReference type="Proteomes" id="UP000001910"/>
    </source>
</evidence>
<dbReference type="STRING" id="523794.Lebu_1691"/>
<evidence type="ECO:0000259" key="1">
    <source>
        <dbReference type="Pfam" id="PF00188"/>
    </source>
</evidence>
<dbReference type="SUPFAM" id="SSF55797">
    <property type="entry name" value="PR-1-like"/>
    <property type="match status" value="1"/>
</dbReference>
<dbReference type="PANTHER" id="PTHR31157">
    <property type="entry name" value="SCP DOMAIN-CONTAINING PROTEIN"/>
    <property type="match status" value="1"/>
</dbReference>
<dbReference type="InterPro" id="IPR014044">
    <property type="entry name" value="CAP_dom"/>
</dbReference>